<dbReference type="OrthoDB" id="1633470at2"/>
<keyword evidence="1" id="KW-1133">Transmembrane helix</keyword>
<sequence length="419" mass="48296">MKRTFLNDRSFVYVIIAIICLIIFFIGYKIINKNKDAAEKTNEVVTTFNQNGEIYKEKENNLDNTNKNKKRINFFLKTFVKSNTYMELAYEMEGESHKDLGIINNIFDRIVSIIKPKRYLKSQLPAILNISDTLKVSTKYETINKSTDKKFETDNKNDKDTKETPLLKDKIIFIEDPSESEEGEMIENTNEEIAEDILSKIEMPKKINVNLNKPYILIYHTHGTEAYLPIEENQFHTTKRGYNVLTIGEIIKEQLSSEGHNINHVNIYHDIPSYSKSYYMSLKTVKEVTEKNKNIKIIFDIHRDGVPENASYLDKALEESKIKIDGKEVATFSLVIGPENPNREELIKFAKFIKAVSDSMYPGLCKGIIEKPYGKFNQYMSNYYALIEVGSNLNTIDEAKNSAKLIGNVLSKVINEITR</sequence>
<protein>
    <recommendedName>
        <fullName evidence="4">Stage II sporulation protein P</fullName>
    </recommendedName>
</protein>
<gene>
    <name evidence="2" type="ORF">BET03_13375</name>
</gene>
<reference evidence="2 3" key="1">
    <citation type="submission" date="2016-08" db="EMBL/GenBank/DDBJ databases">
        <title>Novel Firmicutes and Novel Genomes.</title>
        <authorList>
            <person name="Poppleton D.I."/>
            <person name="Gribaldo S."/>
        </authorList>
    </citation>
    <scope>NUCLEOTIDE SEQUENCE [LARGE SCALE GENOMIC DNA]</scope>
    <source>
        <strain evidence="2 3">CTT3</strain>
    </source>
</reference>
<dbReference type="Proteomes" id="UP000284177">
    <property type="component" value="Unassembled WGS sequence"/>
</dbReference>
<dbReference type="Pfam" id="PF07454">
    <property type="entry name" value="SpoIIP"/>
    <property type="match status" value="1"/>
</dbReference>
<keyword evidence="3" id="KW-1185">Reference proteome</keyword>
<dbReference type="NCBIfam" id="TIGR02867">
    <property type="entry name" value="spore_II_P"/>
    <property type="match status" value="1"/>
</dbReference>
<feature type="transmembrane region" description="Helical" evidence="1">
    <location>
        <begin position="12"/>
        <end position="31"/>
    </location>
</feature>
<evidence type="ECO:0000256" key="1">
    <source>
        <dbReference type="SAM" id="Phobius"/>
    </source>
</evidence>
<keyword evidence="1" id="KW-0812">Transmembrane</keyword>
<organism evidence="2 3">
    <name type="scientific">Thermohalobacter berrensis</name>
    <dbReference type="NCBI Taxonomy" id="99594"/>
    <lineage>
        <taxon>Bacteria</taxon>
        <taxon>Bacillati</taxon>
        <taxon>Bacillota</taxon>
        <taxon>Tissierellia</taxon>
        <taxon>Tissierellales</taxon>
        <taxon>Thermohalobacteraceae</taxon>
        <taxon>Thermohalobacter</taxon>
    </lineage>
</organism>
<dbReference type="AlphaFoldDB" id="A0A419T060"/>
<accession>A0A419T060</accession>
<dbReference type="RefSeq" id="WP_120169898.1">
    <property type="nucleotide sequence ID" value="NZ_MCIB01000033.1"/>
</dbReference>
<dbReference type="EMBL" id="MCIB01000033">
    <property type="protein sequence ID" value="RKD30855.1"/>
    <property type="molecule type" value="Genomic_DNA"/>
</dbReference>
<dbReference type="InterPro" id="IPR010897">
    <property type="entry name" value="Spore_II_P"/>
</dbReference>
<evidence type="ECO:0000313" key="2">
    <source>
        <dbReference type="EMBL" id="RKD30855.1"/>
    </source>
</evidence>
<evidence type="ECO:0000313" key="3">
    <source>
        <dbReference type="Proteomes" id="UP000284177"/>
    </source>
</evidence>
<comment type="caution">
    <text evidence="2">The sequence shown here is derived from an EMBL/GenBank/DDBJ whole genome shotgun (WGS) entry which is preliminary data.</text>
</comment>
<evidence type="ECO:0008006" key="4">
    <source>
        <dbReference type="Google" id="ProtNLM"/>
    </source>
</evidence>
<proteinExistence type="predicted"/>
<name>A0A419T060_9FIRM</name>
<keyword evidence="1" id="KW-0472">Membrane</keyword>